<protein>
    <submittedName>
        <fullName evidence="1">Uncharacterized protein</fullName>
    </submittedName>
</protein>
<name>A0A2P2KLB2_RHIMU</name>
<evidence type="ECO:0000313" key="1">
    <source>
        <dbReference type="EMBL" id="MBX06526.1"/>
    </source>
</evidence>
<dbReference type="AlphaFoldDB" id="A0A2P2KLB2"/>
<reference evidence="1" key="1">
    <citation type="submission" date="2018-02" db="EMBL/GenBank/DDBJ databases">
        <title>Rhizophora mucronata_Transcriptome.</title>
        <authorList>
            <person name="Meera S.P."/>
            <person name="Sreeshan A."/>
            <person name="Augustine A."/>
        </authorList>
    </citation>
    <scope>NUCLEOTIDE SEQUENCE</scope>
    <source>
        <tissue evidence="1">Leaf</tissue>
    </source>
</reference>
<accession>A0A2P2KLB2</accession>
<organism evidence="1">
    <name type="scientific">Rhizophora mucronata</name>
    <name type="common">Asiatic mangrove</name>
    <dbReference type="NCBI Taxonomy" id="61149"/>
    <lineage>
        <taxon>Eukaryota</taxon>
        <taxon>Viridiplantae</taxon>
        <taxon>Streptophyta</taxon>
        <taxon>Embryophyta</taxon>
        <taxon>Tracheophyta</taxon>
        <taxon>Spermatophyta</taxon>
        <taxon>Magnoliopsida</taxon>
        <taxon>eudicotyledons</taxon>
        <taxon>Gunneridae</taxon>
        <taxon>Pentapetalae</taxon>
        <taxon>rosids</taxon>
        <taxon>fabids</taxon>
        <taxon>Malpighiales</taxon>
        <taxon>Rhizophoraceae</taxon>
        <taxon>Rhizophora</taxon>
    </lineage>
</organism>
<sequence>MQYSISAQLSLLIQHQFNTYVHVKENSLASSWLVFRWYGSVVFV</sequence>
<dbReference type="EMBL" id="GGEC01026042">
    <property type="protein sequence ID" value="MBX06526.1"/>
    <property type="molecule type" value="Transcribed_RNA"/>
</dbReference>
<proteinExistence type="predicted"/>